<dbReference type="AlphaFoldDB" id="A0A7G9Z276"/>
<proteinExistence type="predicted"/>
<feature type="domain" description="Transposase IS204/IS1001/IS1096/IS1165 DDE" evidence="1">
    <location>
        <begin position="2"/>
        <end position="38"/>
    </location>
</feature>
<name>A0A7G9Z276_9EURY</name>
<dbReference type="Pfam" id="PF01610">
    <property type="entry name" value="DDE_Tnp_ISL3"/>
    <property type="match status" value="1"/>
</dbReference>
<dbReference type="EMBL" id="MT631576">
    <property type="protein sequence ID" value="QNO54360.1"/>
    <property type="molecule type" value="Genomic_DNA"/>
</dbReference>
<accession>A0A7G9Z276</accession>
<reference evidence="2" key="1">
    <citation type="submission" date="2020-06" db="EMBL/GenBank/DDBJ databases">
        <title>Unique genomic features of the anaerobic methanotrophic archaea.</title>
        <authorList>
            <person name="Chadwick G.L."/>
            <person name="Skennerton C.T."/>
            <person name="Laso-Perez R."/>
            <person name="Leu A.O."/>
            <person name="Speth D.R."/>
            <person name="Yu H."/>
            <person name="Morgan-Lang C."/>
            <person name="Hatzenpichler R."/>
            <person name="Goudeau D."/>
            <person name="Malmstrom R."/>
            <person name="Brazelton W.J."/>
            <person name="Woyke T."/>
            <person name="Hallam S.J."/>
            <person name="Tyson G.W."/>
            <person name="Wegener G."/>
            <person name="Boetius A."/>
            <person name="Orphan V."/>
        </authorList>
    </citation>
    <scope>NUCLEOTIDE SEQUENCE</scope>
</reference>
<protein>
    <recommendedName>
        <fullName evidence="1">Transposase IS204/IS1001/IS1096/IS1165 DDE domain-containing protein</fullName>
    </recommendedName>
</protein>
<dbReference type="InterPro" id="IPR002560">
    <property type="entry name" value="Transposase_DDE"/>
</dbReference>
<evidence type="ECO:0000313" key="2">
    <source>
        <dbReference type="EMBL" id="QNO54360.1"/>
    </source>
</evidence>
<sequence>MDGITNYFINRRTEGFNDKIKVITQRCYGILSVKHLFQHIHLDLEGYSLFA</sequence>
<evidence type="ECO:0000259" key="1">
    <source>
        <dbReference type="Pfam" id="PF01610"/>
    </source>
</evidence>
<gene>
    <name evidence="2" type="ORF">DIMBOPOO_00033</name>
</gene>
<organism evidence="2">
    <name type="scientific">Candidatus Methanophaga sp. ANME-1 ERB7</name>
    <dbReference type="NCBI Taxonomy" id="2759913"/>
    <lineage>
        <taxon>Archaea</taxon>
        <taxon>Methanobacteriati</taxon>
        <taxon>Methanobacteriota</taxon>
        <taxon>Stenosarchaea group</taxon>
        <taxon>Methanomicrobia</taxon>
        <taxon>Candidatus Methanophagales</taxon>
        <taxon>Candidatus Methanophagaceae</taxon>
        <taxon>Candidatus Methanophaga</taxon>
    </lineage>
</organism>